<dbReference type="Proteomes" id="UP000316095">
    <property type="component" value="Unassembled WGS sequence"/>
</dbReference>
<feature type="domain" description="Transposase IS4-like" evidence="1">
    <location>
        <begin position="37"/>
        <end position="271"/>
    </location>
</feature>
<dbReference type="AlphaFoldDB" id="A0A5C5XA08"/>
<evidence type="ECO:0000259" key="1">
    <source>
        <dbReference type="Pfam" id="PF01609"/>
    </source>
</evidence>
<dbReference type="Pfam" id="PF01609">
    <property type="entry name" value="DDE_Tnp_1"/>
    <property type="match status" value="1"/>
</dbReference>
<evidence type="ECO:0000313" key="3">
    <source>
        <dbReference type="Proteomes" id="UP000316095"/>
    </source>
</evidence>
<sequence>MFRRVLIALNPEPFQRCFHTWISGLAEAARKSTGVGRTILSVDGKTARRSHDQAKGLKALHAVSVWAGDYGLTLAQTACTEKSNETTAIPEALKLVNCKGAIITIDAMGCQKAIASQIVEQGGDYVLALNGNHEKLHHAVKEYVDAQLDDDFKSIPARRHMTEETGYGPEERRIYVQMPLPKEIVSPHEWTGLKTIGVAMLTTVKNGKTTSDVRYFISSLTMGVKEFARSVRGHWAIENSCHWILDMVFREDESRIRQEWIRESFAWLNKFTLSLLKQHPTKQSIAMKRRRCAWNEEFLWEVLTNSIA</sequence>
<dbReference type="PANTHER" id="PTHR30298:SF0">
    <property type="entry name" value="PROTEIN YBFL-RELATED"/>
    <property type="match status" value="1"/>
</dbReference>
<dbReference type="GO" id="GO:0006313">
    <property type="term" value="P:DNA transposition"/>
    <property type="evidence" value="ECO:0007669"/>
    <property type="project" value="InterPro"/>
</dbReference>
<name>A0A5C5XA08_9PLAN</name>
<evidence type="ECO:0000313" key="2">
    <source>
        <dbReference type="EMBL" id="TWT59624.1"/>
    </source>
</evidence>
<protein>
    <submittedName>
        <fullName evidence="2">Transposase DDE domain protein</fullName>
    </submittedName>
</protein>
<dbReference type="PANTHER" id="PTHR30298">
    <property type="entry name" value="H REPEAT-ASSOCIATED PREDICTED TRANSPOSASE"/>
    <property type="match status" value="1"/>
</dbReference>
<dbReference type="NCBIfam" id="NF033564">
    <property type="entry name" value="transpos_ISAs1"/>
    <property type="match status" value="1"/>
</dbReference>
<keyword evidence="3" id="KW-1185">Reference proteome</keyword>
<dbReference type="GO" id="GO:0003677">
    <property type="term" value="F:DNA binding"/>
    <property type="evidence" value="ECO:0007669"/>
    <property type="project" value="InterPro"/>
</dbReference>
<gene>
    <name evidence="2" type="ORF">Pan54_03320</name>
</gene>
<dbReference type="InterPro" id="IPR002559">
    <property type="entry name" value="Transposase_11"/>
</dbReference>
<accession>A0A5C5XA08</accession>
<comment type="caution">
    <text evidence="2">The sequence shown here is derived from an EMBL/GenBank/DDBJ whole genome shotgun (WGS) entry which is preliminary data.</text>
</comment>
<dbReference type="GO" id="GO:0004803">
    <property type="term" value="F:transposase activity"/>
    <property type="evidence" value="ECO:0007669"/>
    <property type="project" value="InterPro"/>
</dbReference>
<reference evidence="2 3" key="1">
    <citation type="submission" date="2019-02" db="EMBL/GenBank/DDBJ databases">
        <title>Deep-cultivation of Planctomycetes and their phenomic and genomic characterization uncovers novel biology.</title>
        <authorList>
            <person name="Wiegand S."/>
            <person name="Jogler M."/>
            <person name="Boedeker C."/>
            <person name="Pinto D."/>
            <person name="Vollmers J."/>
            <person name="Rivas-Marin E."/>
            <person name="Kohn T."/>
            <person name="Peeters S.H."/>
            <person name="Heuer A."/>
            <person name="Rast P."/>
            <person name="Oberbeckmann S."/>
            <person name="Bunk B."/>
            <person name="Jeske O."/>
            <person name="Meyerdierks A."/>
            <person name="Storesund J.E."/>
            <person name="Kallscheuer N."/>
            <person name="Luecker S."/>
            <person name="Lage O.M."/>
            <person name="Pohl T."/>
            <person name="Merkel B.J."/>
            <person name="Hornburger P."/>
            <person name="Mueller R.-W."/>
            <person name="Bruemmer F."/>
            <person name="Labrenz M."/>
            <person name="Spormann A.M."/>
            <person name="Op Den Camp H."/>
            <person name="Overmann J."/>
            <person name="Amann R."/>
            <person name="Jetten M.S.M."/>
            <person name="Mascher T."/>
            <person name="Medema M.H."/>
            <person name="Devos D.P."/>
            <person name="Kaster A.-K."/>
            <person name="Ovreas L."/>
            <person name="Rohde M."/>
            <person name="Galperin M.Y."/>
            <person name="Jogler C."/>
        </authorList>
    </citation>
    <scope>NUCLEOTIDE SEQUENCE [LARGE SCALE GENOMIC DNA]</scope>
    <source>
        <strain evidence="2 3">Pan54</strain>
    </source>
</reference>
<dbReference type="EMBL" id="SJPG01000001">
    <property type="protein sequence ID" value="TWT59624.1"/>
    <property type="molecule type" value="Genomic_DNA"/>
</dbReference>
<proteinExistence type="predicted"/>
<organism evidence="2 3">
    <name type="scientific">Rubinisphaera italica</name>
    <dbReference type="NCBI Taxonomy" id="2527969"/>
    <lineage>
        <taxon>Bacteria</taxon>
        <taxon>Pseudomonadati</taxon>
        <taxon>Planctomycetota</taxon>
        <taxon>Planctomycetia</taxon>
        <taxon>Planctomycetales</taxon>
        <taxon>Planctomycetaceae</taxon>
        <taxon>Rubinisphaera</taxon>
    </lineage>
</organism>
<dbReference type="InterPro" id="IPR051698">
    <property type="entry name" value="Transposase_11-like"/>
</dbReference>
<dbReference type="InterPro" id="IPR047647">
    <property type="entry name" value="ISAs1_transpos"/>
</dbReference>